<dbReference type="AlphaFoldDB" id="A0A2N8ZM64"/>
<reference evidence="2 3" key="1">
    <citation type="submission" date="2017-10" db="EMBL/GenBank/DDBJ databases">
        <authorList>
            <person name="Banno H."/>
            <person name="Chua N.-H."/>
        </authorList>
    </citation>
    <scope>NUCLEOTIDE SEQUENCE [LARGE SCALE GENOMIC DNA]</scope>
    <source>
        <strain evidence="2">Vibrio tapetis CECT4600</strain>
    </source>
</reference>
<keyword evidence="1" id="KW-0732">Signal</keyword>
<dbReference type="EMBL" id="LT960612">
    <property type="protein sequence ID" value="SON52987.1"/>
    <property type="molecule type" value="Genomic_DNA"/>
</dbReference>
<gene>
    <name evidence="2" type="ORF">VTAP4600_B1376</name>
</gene>
<dbReference type="Proteomes" id="UP000235828">
    <property type="component" value="Chromosome B"/>
</dbReference>
<evidence type="ECO:0000256" key="1">
    <source>
        <dbReference type="SAM" id="SignalP"/>
    </source>
</evidence>
<dbReference type="RefSeq" id="WP_102525098.1">
    <property type="nucleotide sequence ID" value="NZ_LT960612.1"/>
</dbReference>
<name>A0A2N8ZM64_9VIBR</name>
<proteinExistence type="predicted"/>
<keyword evidence="3" id="KW-1185">Reference proteome</keyword>
<organism evidence="2 3">
    <name type="scientific">Vibrio tapetis subsp. tapetis</name>
    <dbReference type="NCBI Taxonomy" id="1671868"/>
    <lineage>
        <taxon>Bacteria</taxon>
        <taxon>Pseudomonadati</taxon>
        <taxon>Pseudomonadota</taxon>
        <taxon>Gammaproteobacteria</taxon>
        <taxon>Vibrionales</taxon>
        <taxon>Vibrionaceae</taxon>
        <taxon>Vibrio</taxon>
    </lineage>
</organism>
<dbReference type="KEGG" id="vta:B1376"/>
<dbReference type="OrthoDB" id="5877144at2"/>
<evidence type="ECO:0000313" key="2">
    <source>
        <dbReference type="EMBL" id="SON52987.1"/>
    </source>
</evidence>
<accession>A0A2N8ZM64</accession>
<feature type="chain" id="PRO_5014770311" evidence="1">
    <location>
        <begin position="18"/>
        <end position="96"/>
    </location>
</feature>
<evidence type="ECO:0000313" key="3">
    <source>
        <dbReference type="Proteomes" id="UP000235828"/>
    </source>
</evidence>
<sequence length="96" mass="10996">MRLALTLLAFIPTLSWANSEINAYAYEGLSEICMSSRMITKPVEFQEMKAIYLDKKQTRQASFPSNPSFAFFASKQLWNIRLGDHPTFEQCAAILR</sequence>
<protein>
    <submittedName>
        <fullName evidence="2">Uncharacterized protein</fullName>
    </submittedName>
</protein>
<feature type="signal peptide" evidence="1">
    <location>
        <begin position="1"/>
        <end position="17"/>
    </location>
</feature>